<gene>
    <name evidence="1" type="ORF">J2S19_002989</name>
</gene>
<reference evidence="1 2" key="1">
    <citation type="submission" date="2023-07" db="EMBL/GenBank/DDBJ databases">
        <title>Genomic Encyclopedia of Type Strains, Phase IV (KMG-IV): sequencing the most valuable type-strain genomes for metagenomic binning, comparative biology and taxonomic classification.</title>
        <authorList>
            <person name="Goeker M."/>
        </authorList>
    </citation>
    <scope>NUCLEOTIDE SEQUENCE [LARGE SCALE GENOMIC DNA]</scope>
    <source>
        <strain evidence="1 2">DSM 29005</strain>
    </source>
</reference>
<comment type="caution">
    <text evidence="1">The sequence shown here is derived from an EMBL/GenBank/DDBJ whole genome shotgun (WGS) entry which is preliminary data.</text>
</comment>
<dbReference type="Proteomes" id="UP001234495">
    <property type="component" value="Unassembled WGS sequence"/>
</dbReference>
<keyword evidence="2" id="KW-1185">Reference proteome</keyword>
<proteinExistence type="predicted"/>
<evidence type="ECO:0000313" key="1">
    <source>
        <dbReference type="EMBL" id="MDQ0231705.1"/>
    </source>
</evidence>
<accession>A0ABT9ZIA1</accession>
<dbReference type="EMBL" id="JAUSUD010000014">
    <property type="protein sequence ID" value="MDQ0231705.1"/>
    <property type="molecule type" value="Genomic_DNA"/>
</dbReference>
<evidence type="ECO:0000313" key="2">
    <source>
        <dbReference type="Proteomes" id="UP001234495"/>
    </source>
</evidence>
<name>A0ABT9ZIA1_9BACI</name>
<organism evidence="1 2">
    <name type="scientific">Metabacillus malikii</name>
    <dbReference type="NCBI Taxonomy" id="1504265"/>
    <lineage>
        <taxon>Bacteria</taxon>
        <taxon>Bacillati</taxon>
        <taxon>Bacillota</taxon>
        <taxon>Bacilli</taxon>
        <taxon>Bacillales</taxon>
        <taxon>Bacillaceae</taxon>
        <taxon>Metabacillus</taxon>
    </lineage>
</organism>
<sequence>MWIRDGQGQYEQQVGHGELTNNSLLKNKDIYIFEQQIY</sequence>
<protein>
    <submittedName>
        <fullName evidence="1">Uncharacterized protein</fullName>
    </submittedName>
</protein>